<feature type="transmembrane region" description="Helical" evidence="1">
    <location>
        <begin position="88"/>
        <end position="113"/>
    </location>
</feature>
<gene>
    <name evidence="2" type="ORF">FWK35_00020625</name>
</gene>
<comment type="caution">
    <text evidence="2">The sequence shown here is derived from an EMBL/GenBank/DDBJ whole genome shotgun (WGS) entry which is preliminary data.</text>
</comment>
<feature type="transmembrane region" description="Helical" evidence="1">
    <location>
        <begin position="33"/>
        <end position="54"/>
    </location>
</feature>
<name>A0A6G0XDJ8_APHCR</name>
<reference evidence="2 3" key="1">
    <citation type="submission" date="2019-08" db="EMBL/GenBank/DDBJ databases">
        <title>Whole genome of Aphis craccivora.</title>
        <authorList>
            <person name="Voronova N.V."/>
            <person name="Shulinski R.S."/>
            <person name="Bandarenka Y.V."/>
            <person name="Zhorov D.G."/>
            <person name="Warner D."/>
        </authorList>
    </citation>
    <scope>NUCLEOTIDE SEQUENCE [LARGE SCALE GENOMIC DNA]</scope>
    <source>
        <strain evidence="2">180601</strain>
        <tissue evidence="2">Whole Body</tissue>
    </source>
</reference>
<keyword evidence="1" id="KW-0472">Membrane</keyword>
<organism evidence="2 3">
    <name type="scientific">Aphis craccivora</name>
    <name type="common">Cowpea aphid</name>
    <dbReference type="NCBI Taxonomy" id="307492"/>
    <lineage>
        <taxon>Eukaryota</taxon>
        <taxon>Metazoa</taxon>
        <taxon>Ecdysozoa</taxon>
        <taxon>Arthropoda</taxon>
        <taxon>Hexapoda</taxon>
        <taxon>Insecta</taxon>
        <taxon>Pterygota</taxon>
        <taxon>Neoptera</taxon>
        <taxon>Paraneoptera</taxon>
        <taxon>Hemiptera</taxon>
        <taxon>Sternorrhyncha</taxon>
        <taxon>Aphidomorpha</taxon>
        <taxon>Aphidoidea</taxon>
        <taxon>Aphididae</taxon>
        <taxon>Aphidini</taxon>
        <taxon>Aphis</taxon>
        <taxon>Aphis</taxon>
    </lineage>
</organism>
<keyword evidence="1" id="KW-0812">Transmembrane</keyword>
<proteinExistence type="predicted"/>
<protein>
    <submittedName>
        <fullName evidence="2">Uncharacterized protein</fullName>
    </submittedName>
</protein>
<dbReference type="EMBL" id="VUJU01007937">
    <property type="protein sequence ID" value="KAF0738243.1"/>
    <property type="molecule type" value="Genomic_DNA"/>
</dbReference>
<dbReference type="Proteomes" id="UP000478052">
    <property type="component" value="Unassembled WGS sequence"/>
</dbReference>
<sequence length="142" mass="16622">MKSLCNNQAKHILQQEMSIRTLNILTIRFFDIFYFYHAYIILLSTLFFVIHFVYNYTFVTWIDHLLGFKIGRTINIMSNKLVAENSTFTVISILIIVELGFICNSMFFLRLLIIDFVSNVRGSPHDEIDGGVFIFHVFAYFG</sequence>
<accession>A0A6G0XDJ8</accession>
<evidence type="ECO:0000313" key="3">
    <source>
        <dbReference type="Proteomes" id="UP000478052"/>
    </source>
</evidence>
<evidence type="ECO:0000256" key="1">
    <source>
        <dbReference type="SAM" id="Phobius"/>
    </source>
</evidence>
<evidence type="ECO:0000313" key="2">
    <source>
        <dbReference type="EMBL" id="KAF0738243.1"/>
    </source>
</evidence>
<keyword evidence="1" id="KW-1133">Transmembrane helix</keyword>
<keyword evidence="3" id="KW-1185">Reference proteome</keyword>
<dbReference type="AlphaFoldDB" id="A0A6G0XDJ8"/>